<comment type="caution">
    <text evidence="2">The sequence shown here is derived from an EMBL/GenBank/DDBJ whole genome shotgun (WGS) entry which is preliminary data.</text>
</comment>
<dbReference type="EMBL" id="JBEYRS010000005">
    <property type="protein sequence ID" value="MEW2363080.1"/>
    <property type="molecule type" value="Genomic_DNA"/>
</dbReference>
<protein>
    <recommendedName>
        <fullName evidence="4">Peptidase inhibitor family I36</fullName>
    </recommendedName>
</protein>
<evidence type="ECO:0008006" key="4">
    <source>
        <dbReference type="Google" id="ProtNLM"/>
    </source>
</evidence>
<gene>
    <name evidence="2" type="ORF">AB0887_14150</name>
</gene>
<accession>A0ABV3LUE6</accession>
<evidence type="ECO:0000256" key="1">
    <source>
        <dbReference type="SAM" id="SignalP"/>
    </source>
</evidence>
<dbReference type="RefSeq" id="WP_127909297.1">
    <property type="nucleotide sequence ID" value="NZ_CP086119.1"/>
</dbReference>
<keyword evidence="1" id="KW-0732">Signal</keyword>
<feature type="chain" id="PRO_5046239688" description="Peptidase inhibitor family I36" evidence="1">
    <location>
        <begin position="29"/>
        <end position="115"/>
    </location>
</feature>
<keyword evidence="3" id="KW-1185">Reference proteome</keyword>
<evidence type="ECO:0000313" key="3">
    <source>
        <dbReference type="Proteomes" id="UP001553843"/>
    </source>
</evidence>
<name>A0ABV3LUE6_9ACTN</name>
<reference evidence="2 3" key="1">
    <citation type="submission" date="2024-06" db="EMBL/GenBank/DDBJ databases">
        <title>The Natural Products Discovery Center: Release of the First 8490 Sequenced Strains for Exploring Actinobacteria Biosynthetic Diversity.</title>
        <authorList>
            <person name="Kalkreuter E."/>
            <person name="Kautsar S.A."/>
            <person name="Yang D."/>
            <person name="Bader C.D."/>
            <person name="Teijaro C.N."/>
            <person name="Fluegel L."/>
            <person name="Davis C.M."/>
            <person name="Simpson J.R."/>
            <person name="Lauterbach L."/>
            <person name="Steele A.D."/>
            <person name="Gui C."/>
            <person name="Meng S."/>
            <person name="Li G."/>
            <person name="Viehrig K."/>
            <person name="Ye F."/>
            <person name="Su P."/>
            <person name="Kiefer A.F."/>
            <person name="Nichols A."/>
            <person name="Cepeda A.J."/>
            <person name="Yan W."/>
            <person name="Fan B."/>
            <person name="Jiang Y."/>
            <person name="Adhikari A."/>
            <person name="Zheng C.-J."/>
            <person name="Schuster L."/>
            <person name="Cowan T.M."/>
            <person name="Smanski M.J."/>
            <person name="Chevrette M.G."/>
            <person name="De Carvalho L.P.S."/>
            <person name="Shen B."/>
        </authorList>
    </citation>
    <scope>NUCLEOTIDE SEQUENCE [LARGE SCALE GENOMIC DNA]</scope>
    <source>
        <strain evidence="2 3">NPDC047833</strain>
    </source>
</reference>
<sequence length="115" mass="12025">MRKFAASAAGMALALSALGLTVAPTATAATPCPSGAVCIRETNGTILNKNIFYRYGAHNLNNVTGERVLVNNQTGGAGFQVCKGYNGTNCSVVSRHVGEYAPYDFTPINSVVLVR</sequence>
<evidence type="ECO:0000313" key="2">
    <source>
        <dbReference type="EMBL" id="MEW2363080.1"/>
    </source>
</evidence>
<feature type="signal peptide" evidence="1">
    <location>
        <begin position="1"/>
        <end position="28"/>
    </location>
</feature>
<proteinExistence type="predicted"/>
<organism evidence="2 3">
    <name type="scientific">Streptomyces huasconensis</name>
    <dbReference type="NCBI Taxonomy" id="1854574"/>
    <lineage>
        <taxon>Bacteria</taxon>
        <taxon>Bacillati</taxon>
        <taxon>Actinomycetota</taxon>
        <taxon>Actinomycetes</taxon>
        <taxon>Kitasatosporales</taxon>
        <taxon>Streptomycetaceae</taxon>
        <taxon>Streptomyces</taxon>
    </lineage>
</organism>
<dbReference type="Proteomes" id="UP001553843">
    <property type="component" value="Unassembled WGS sequence"/>
</dbReference>